<evidence type="ECO:0000313" key="3">
    <source>
        <dbReference type="Proteomes" id="UP000091956"/>
    </source>
</evidence>
<dbReference type="Proteomes" id="UP000091956">
    <property type="component" value="Unassembled WGS sequence"/>
</dbReference>
<gene>
    <name evidence="2" type="ORF">VE01_05403</name>
</gene>
<dbReference type="AlphaFoldDB" id="A0A1B8GL96"/>
<evidence type="ECO:0000313" key="2">
    <source>
        <dbReference type="EMBL" id="OBT96613.1"/>
    </source>
</evidence>
<dbReference type="RefSeq" id="XP_018130346.1">
    <property type="nucleotide sequence ID" value="XM_018274867.2"/>
</dbReference>
<keyword evidence="3" id="KW-1185">Reference proteome</keyword>
<accession>A0A1B8GL96</accession>
<organism evidence="2 3">
    <name type="scientific">Pseudogymnoascus verrucosus</name>
    <dbReference type="NCBI Taxonomy" id="342668"/>
    <lineage>
        <taxon>Eukaryota</taxon>
        <taxon>Fungi</taxon>
        <taxon>Dikarya</taxon>
        <taxon>Ascomycota</taxon>
        <taxon>Pezizomycotina</taxon>
        <taxon>Leotiomycetes</taxon>
        <taxon>Thelebolales</taxon>
        <taxon>Thelebolaceae</taxon>
        <taxon>Pseudogymnoascus</taxon>
    </lineage>
</organism>
<sequence>MSGNTIRRALPRLERTSQYAVGPASGQRRTFTSSLPHQKHGFPTFQPTSSPELDNIISKFRNTIFLPAHLSKQHRDLVYAFKHKKSLETIPVTVEIGGEEIRLNHINRTKDVPNQRKALREALGLMKEKKDWDSFPLLLEGLHSAGRVTDYVVLELFARMACVAGRQDVVLESARRVSKTGFRINGREIAKIVVWWIQYSALANGFSQADTKKALSMAEQIAILMEDKAHAGGRVADSDDPRTSPEVIGLLLELSALNAKHQGGKDENGSVEKYAKGLLASLRDKELEGMLRTGNIDPARIQEVESNSMLQTVAPILLGVRTAISVLGESSDTTRQLRDLETKLSAQVAQDVETLKSTPGSGERLGLWVYEKTAAAE</sequence>
<proteinExistence type="predicted"/>
<feature type="region of interest" description="Disordered" evidence="1">
    <location>
        <begin position="20"/>
        <end position="48"/>
    </location>
</feature>
<protein>
    <submittedName>
        <fullName evidence="2">Uncharacterized protein</fullName>
    </submittedName>
</protein>
<feature type="compositionally biased region" description="Polar residues" evidence="1">
    <location>
        <begin position="27"/>
        <end position="36"/>
    </location>
</feature>
<name>A0A1B8GL96_9PEZI</name>
<reference evidence="3" key="2">
    <citation type="journal article" date="2018" name="Nat. Commun.">
        <title>Extreme sensitivity to ultraviolet light in the fungal pathogen causing white-nose syndrome of bats.</title>
        <authorList>
            <person name="Palmer J.M."/>
            <person name="Drees K.P."/>
            <person name="Foster J.T."/>
            <person name="Lindner D.L."/>
        </authorList>
    </citation>
    <scope>NUCLEOTIDE SEQUENCE [LARGE SCALE GENOMIC DNA]</scope>
    <source>
        <strain evidence="3">UAMH 10579</strain>
    </source>
</reference>
<dbReference type="GeneID" id="28838789"/>
<reference evidence="2 3" key="1">
    <citation type="submission" date="2016-03" db="EMBL/GenBank/DDBJ databases">
        <title>Comparative genomics of Pseudogymnoascus destructans, the fungus causing white-nose syndrome of bats.</title>
        <authorList>
            <person name="Palmer J.M."/>
            <person name="Drees K.P."/>
            <person name="Foster J.T."/>
            <person name="Lindner D.L."/>
        </authorList>
    </citation>
    <scope>NUCLEOTIDE SEQUENCE [LARGE SCALE GENOMIC DNA]</scope>
    <source>
        <strain evidence="2 3">UAMH 10579</strain>
    </source>
</reference>
<dbReference type="EMBL" id="KV460227">
    <property type="protein sequence ID" value="OBT96613.1"/>
    <property type="molecule type" value="Genomic_DNA"/>
</dbReference>
<evidence type="ECO:0000256" key="1">
    <source>
        <dbReference type="SAM" id="MobiDB-lite"/>
    </source>
</evidence>
<dbReference type="OrthoDB" id="5405126at2759"/>